<gene>
    <name evidence="1" type="ORF">CSF007_11380</name>
</gene>
<dbReference type="EMBL" id="LN681231">
    <property type="protein sequence ID" value="CEK28022.1"/>
    <property type="molecule type" value="Genomic_DNA"/>
</dbReference>
<organism evidence="1">
    <name type="scientific">Yersinia ruckeri</name>
    <dbReference type="NCBI Taxonomy" id="29486"/>
    <lineage>
        <taxon>Bacteria</taxon>
        <taxon>Pseudomonadati</taxon>
        <taxon>Pseudomonadota</taxon>
        <taxon>Gammaproteobacteria</taxon>
        <taxon>Enterobacterales</taxon>
        <taxon>Yersiniaceae</taxon>
        <taxon>Yersinia</taxon>
    </lineage>
</organism>
<protein>
    <submittedName>
        <fullName evidence="1">Uncharacterized protein</fullName>
    </submittedName>
</protein>
<accession>A0A0A8VE08</accession>
<reference evidence="1" key="1">
    <citation type="journal article" date="2015" name="Genome Announc.">
        <title>Complete Genome Sequence of Yersinia ruckeri Strain CSF007-82, Etiologic Agent of Red Mouth Disease in Salmonid Fish.</title>
        <authorList>
            <person name="Nelson M.C."/>
            <person name="LaPatra S.E."/>
            <person name="Welch T.J."/>
            <person name="Graf J."/>
        </authorList>
    </citation>
    <scope>NUCLEOTIDE SEQUENCE</scope>
    <source>
        <strain evidence="1">CSF007-82</strain>
    </source>
</reference>
<sequence length="37" mass="3932">MNNMGVLLIAAQEAKNSSDITLSPLNASLNDLIQEAM</sequence>
<evidence type="ECO:0000313" key="1">
    <source>
        <dbReference type="EMBL" id="CEK28022.1"/>
    </source>
</evidence>
<dbReference type="AlphaFoldDB" id="A0A0A8VE08"/>
<proteinExistence type="predicted"/>
<name>A0A0A8VE08_YERRU</name>